<reference evidence="2 3" key="1">
    <citation type="submission" date="2019-04" db="EMBL/GenBank/DDBJ databases">
        <title>Complete genome sequence of Arthrobacter sp. ZXY-2 associated with effective atrazine degradation and salt adaptation.</title>
        <authorList>
            <person name="Zhao X."/>
        </authorList>
    </citation>
    <scope>NUCLEOTIDE SEQUENCE [LARGE SCALE GENOMIC DNA]</scope>
    <source>
        <strain evidence="3">ZP60</strain>
    </source>
</reference>
<dbReference type="EMBL" id="CP039375">
    <property type="protein sequence ID" value="QCD64327.1"/>
    <property type="molecule type" value="Genomic_DNA"/>
</dbReference>
<dbReference type="OMA" id="IVDDWMA"/>
<accession>A0A4D6K871</accession>
<name>A0A4D6K871_9EURY</name>
<dbReference type="GeneID" id="42177523"/>
<dbReference type="RefSeq" id="WP_015763741.1">
    <property type="nucleotide sequence ID" value="NZ_CP039375.1"/>
</dbReference>
<feature type="compositionally biased region" description="Low complexity" evidence="1">
    <location>
        <begin position="53"/>
        <end position="87"/>
    </location>
</feature>
<proteinExistence type="predicted"/>
<dbReference type="Proteomes" id="UP000297053">
    <property type="component" value="Chromosome"/>
</dbReference>
<dbReference type="KEGG" id="halz:E5139_01260"/>
<organism evidence="2 3">
    <name type="scientific">Halomicrobium mukohataei</name>
    <dbReference type="NCBI Taxonomy" id="57705"/>
    <lineage>
        <taxon>Archaea</taxon>
        <taxon>Methanobacteriati</taxon>
        <taxon>Methanobacteriota</taxon>
        <taxon>Stenosarchaea group</taxon>
        <taxon>Halobacteria</taxon>
        <taxon>Halobacteriales</taxon>
        <taxon>Haloarculaceae</taxon>
        <taxon>Halomicrobium</taxon>
    </lineage>
</organism>
<dbReference type="AlphaFoldDB" id="A0A4D6K871"/>
<evidence type="ECO:0000313" key="3">
    <source>
        <dbReference type="Proteomes" id="UP000297053"/>
    </source>
</evidence>
<evidence type="ECO:0000313" key="2">
    <source>
        <dbReference type="EMBL" id="QCD64327.1"/>
    </source>
</evidence>
<gene>
    <name evidence="2" type="ORF">E5139_01260</name>
</gene>
<dbReference type="InterPro" id="IPR035940">
    <property type="entry name" value="CAP_sf"/>
</dbReference>
<reference evidence="2 3" key="2">
    <citation type="submission" date="2019-04" db="EMBL/GenBank/DDBJ databases">
        <authorList>
            <person name="Yang S."/>
            <person name="Wei W."/>
        </authorList>
    </citation>
    <scope>NUCLEOTIDE SEQUENCE [LARGE SCALE GENOMIC DNA]</scope>
    <source>
        <strain evidence="3">ZP60</strain>
    </source>
</reference>
<protein>
    <submittedName>
        <fullName evidence="2">CAP domain-containing protein</fullName>
    </submittedName>
</protein>
<sequence length="254" mass="26802">MVNKAIVGILVLIVLTSLGVGVLIGTQLGGGDATAVPDTDSSDGSATGGGGDATTSTATASNETATAVESTETATATATPVQTTVPAREFDSEAIEREVLAAINEKRTEREIETFRNDTTTWQRLRTMVRSHSQAMAQERSVTFSAGGNSSSDRYENAGLYGRCQYQDPETGDIIRPTNKFQAVGSTVAGQAYQEGGQRRFNGNESQVATALVENWFDSSTYRPSLVNRGVELLAVGVTVTDDGRVYAATAICE</sequence>
<evidence type="ECO:0000256" key="1">
    <source>
        <dbReference type="SAM" id="MobiDB-lite"/>
    </source>
</evidence>
<dbReference type="Gene3D" id="3.40.33.10">
    <property type="entry name" value="CAP"/>
    <property type="match status" value="1"/>
</dbReference>
<feature type="region of interest" description="Disordered" evidence="1">
    <location>
        <begin position="31"/>
        <end position="88"/>
    </location>
</feature>